<sequence>MSDSVTDPDPLAAESAGTGKKRTRVQFSCTACRFRKLKCCRTYPCTNCKKRGEAGSCTFVGRGPRAKAQHGRASPTLVQDRLQHLENLVMSLAQQQKPENESFDFNNGPHETLVGYDTPPSTNDRVTKSSPRDTGTLVVDDEGTSYIDSANWRAILEEINGVREYLDEQEENSDGDGIVQEPFENCSPVLLLGISKPVTKQEILGDIPSRMVADRLVSRFLKSSEPSLIVIHVPTFLKEYERFWINPHEMSFTWIALLYAIMALAVSSHNRSEEPLPMKAVDTMSLWDVFRRRTAQCLVQSNYLTPGKYKVNALFVYAITELYRSQDGQIGVSHILSIAIRLAMRMGYHRDPSHYPNLSPFDGEMRRRMWALLCQLDILVSFQNGLPRTIQPYYQDAQLPSNLLDTDFDENTVQLPPCRPAEDRTPCSYTRAKGGLMDVFGQICDSAYRRDPVSYEEIMAMNSRLEAAHSQIPAFLRVRTMAESMGEQTNIILARYTLDLIYQKSRIVLHRRYITERQGTYANSRSICISAASASLRHHKDIWSESLPGGQLYKERFLLNSLQNTDFMLSAMILCLAPLQTKKDSNTTQAEIHEQRQLLCLLESTHKIFKRTRRSPDTQRAFIALSIMLSRVKGCSVESLTSASEELEDDPYHLLPNPATGEPQQPMLSPDGMQAAILTNTSQTPSYASLDVINEMLSMPSELDWNMYDSKMYGFSTAQDNAWTSEPTPDMDFSMPLNFQMDGYQPQ</sequence>
<dbReference type="PROSITE" id="PS50048">
    <property type="entry name" value="ZN2_CY6_FUNGAL_2"/>
    <property type="match status" value="1"/>
</dbReference>
<dbReference type="Gene3D" id="4.10.240.10">
    <property type="entry name" value="Zn(2)-C6 fungal-type DNA-binding domain"/>
    <property type="match status" value="1"/>
</dbReference>
<dbReference type="OrthoDB" id="5431381at2759"/>
<evidence type="ECO:0000256" key="2">
    <source>
        <dbReference type="ARBA" id="ARBA00022723"/>
    </source>
</evidence>
<protein>
    <recommendedName>
        <fullName evidence="8">Zn(2)-C6 fungal-type domain-containing protein</fullName>
    </recommendedName>
</protein>
<dbReference type="SMART" id="SM00906">
    <property type="entry name" value="Fungal_trans"/>
    <property type="match status" value="1"/>
</dbReference>
<dbReference type="GO" id="GO:0000981">
    <property type="term" value="F:DNA-binding transcription factor activity, RNA polymerase II-specific"/>
    <property type="evidence" value="ECO:0007669"/>
    <property type="project" value="InterPro"/>
</dbReference>
<evidence type="ECO:0000256" key="1">
    <source>
        <dbReference type="ARBA" id="ARBA00004123"/>
    </source>
</evidence>
<dbReference type="InterPro" id="IPR007219">
    <property type="entry name" value="XnlR_reg_dom"/>
</dbReference>
<evidence type="ECO:0000256" key="7">
    <source>
        <dbReference type="SAM" id="MobiDB-lite"/>
    </source>
</evidence>
<dbReference type="GO" id="GO:0006351">
    <property type="term" value="P:DNA-templated transcription"/>
    <property type="evidence" value="ECO:0007669"/>
    <property type="project" value="InterPro"/>
</dbReference>
<evidence type="ECO:0000256" key="4">
    <source>
        <dbReference type="ARBA" id="ARBA00023125"/>
    </source>
</evidence>
<evidence type="ECO:0000259" key="8">
    <source>
        <dbReference type="PROSITE" id="PS50048"/>
    </source>
</evidence>
<dbReference type="GO" id="GO:0008270">
    <property type="term" value="F:zinc ion binding"/>
    <property type="evidence" value="ECO:0007669"/>
    <property type="project" value="InterPro"/>
</dbReference>
<dbReference type="EMBL" id="JAPQKH010000006">
    <property type="protein sequence ID" value="KAJ5092946.1"/>
    <property type="molecule type" value="Genomic_DNA"/>
</dbReference>
<keyword evidence="3" id="KW-0805">Transcription regulation</keyword>
<reference evidence="9" key="2">
    <citation type="journal article" date="2023" name="IMA Fungus">
        <title>Comparative genomic study of the Penicillium genus elucidates a diverse pangenome and 15 lateral gene transfer events.</title>
        <authorList>
            <person name="Petersen C."/>
            <person name="Sorensen T."/>
            <person name="Nielsen M.R."/>
            <person name="Sondergaard T.E."/>
            <person name="Sorensen J.L."/>
            <person name="Fitzpatrick D.A."/>
            <person name="Frisvad J.C."/>
            <person name="Nielsen K.L."/>
        </authorList>
    </citation>
    <scope>NUCLEOTIDE SEQUENCE</scope>
    <source>
        <strain evidence="9">IBT 30069</strain>
    </source>
</reference>
<dbReference type="SUPFAM" id="SSF57701">
    <property type="entry name" value="Zn2/Cys6 DNA-binding domain"/>
    <property type="match status" value="1"/>
</dbReference>
<dbReference type="PANTHER" id="PTHR31001:SF86">
    <property type="entry name" value="ZN(II)2CYS6 TRANSCRIPTION FACTOR (EUROFUNG)"/>
    <property type="match status" value="1"/>
</dbReference>
<gene>
    <name evidence="9" type="ORF">N7456_008807</name>
</gene>
<evidence type="ECO:0000256" key="5">
    <source>
        <dbReference type="ARBA" id="ARBA00023163"/>
    </source>
</evidence>
<evidence type="ECO:0000256" key="6">
    <source>
        <dbReference type="ARBA" id="ARBA00023242"/>
    </source>
</evidence>
<feature type="region of interest" description="Disordered" evidence="7">
    <location>
        <begin position="113"/>
        <end position="135"/>
    </location>
</feature>
<feature type="domain" description="Zn(2)-C6 fungal-type" evidence="8">
    <location>
        <begin position="28"/>
        <end position="59"/>
    </location>
</feature>
<keyword evidence="5" id="KW-0804">Transcription</keyword>
<dbReference type="GO" id="GO:0005634">
    <property type="term" value="C:nucleus"/>
    <property type="evidence" value="ECO:0007669"/>
    <property type="project" value="UniProtKB-SubCell"/>
</dbReference>
<proteinExistence type="predicted"/>
<comment type="caution">
    <text evidence="9">The sequence shown here is derived from an EMBL/GenBank/DDBJ whole genome shotgun (WGS) entry which is preliminary data.</text>
</comment>
<reference evidence="9" key="1">
    <citation type="submission" date="2022-11" db="EMBL/GenBank/DDBJ databases">
        <authorList>
            <person name="Petersen C."/>
        </authorList>
    </citation>
    <scope>NUCLEOTIDE SEQUENCE</scope>
    <source>
        <strain evidence="9">IBT 30069</strain>
    </source>
</reference>
<dbReference type="CDD" id="cd00067">
    <property type="entry name" value="GAL4"/>
    <property type="match status" value="1"/>
</dbReference>
<keyword evidence="4" id="KW-0238">DNA-binding</keyword>
<evidence type="ECO:0000313" key="10">
    <source>
        <dbReference type="Proteomes" id="UP001149165"/>
    </source>
</evidence>
<dbReference type="PANTHER" id="PTHR31001">
    <property type="entry name" value="UNCHARACTERIZED TRANSCRIPTIONAL REGULATORY PROTEIN"/>
    <property type="match status" value="1"/>
</dbReference>
<comment type="subcellular location">
    <subcellularLocation>
        <location evidence="1">Nucleus</location>
    </subcellularLocation>
</comment>
<dbReference type="GO" id="GO:0003677">
    <property type="term" value="F:DNA binding"/>
    <property type="evidence" value="ECO:0007669"/>
    <property type="project" value="UniProtKB-KW"/>
</dbReference>
<dbReference type="Pfam" id="PF04082">
    <property type="entry name" value="Fungal_trans"/>
    <property type="match status" value="1"/>
</dbReference>
<dbReference type="Proteomes" id="UP001149165">
    <property type="component" value="Unassembled WGS sequence"/>
</dbReference>
<evidence type="ECO:0000256" key="3">
    <source>
        <dbReference type="ARBA" id="ARBA00023015"/>
    </source>
</evidence>
<keyword evidence="6" id="KW-0539">Nucleus</keyword>
<dbReference type="AlphaFoldDB" id="A0A9W9F3J5"/>
<dbReference type="InterPro" id="IPR050613">
    <property type="entry name" value="Sec_Metabolite_Reg"/>
</dbReference>
<dbReference type="PROSITE" id="PS00463">
    <property type="entry name" value="ZN2_CY6_FUNGAL_1"/>
    <property type="match status" value="1"/>
</dbReference>
<dbReference type="CDD" id="cd12148">
    <property type="entry name" value="fungal_TF_MHR"/>
    <property type="match status" value="1"/>
</dbReference>
<accession>A0A9W9F3J5</accession>
<dbReference type="InterPro" id="IPR001138">
    <property type="entry name" value="Zn2Cys6_DnaBD"/>
</dbReference>
<dbReference type="InterPro" id="IPR036864">
    <property type="entry name" value="Zn2-C6_fun-type_DNA-bd_sf"/>
</dbReference>
<organism evidence="9 10">
    <name type="scientific">Penicillium angulare</name>
    <dbReference type="NCBI Taxonomy" id="116970"/>
    <lineage>
        <taxon>Eukaryota</taxon>
        <taxon>Fungi</taxon>
        <taxon>Dikarya</taxon>
        <taxon>Ascomycota</taxon>
        <taxon>Pezizomycotina</taxon>
        <taxon>Eurotiomycetes</taxon>
        <taxon>Eurotiomycetidae</taxon>
        <taxon>Eurotiales</taxon>
        <taxon>Aspergillaceae</taxon>
        <taxon>Penicillium</taxon>
    </lineage>
</organism>
<keyword evidence="10" id="KW-1185">Reference proteome</keyword>
<keyword evidence="2" id="KW-0479">Metal-binding</keyword>
<dbReference type="SMART" id="SM00066">
    <property type="entry name" value="GAL4"/>
    <property type="match status" value="1"/>
</dbReference>
<evidence type="ECO:0000313" key="9">
    <source>
        <dbReference type="EMBL" id="KAJ5092946.1"/>
    </source>
</evidence>
<name>A0A9W9F3J5_9EURO</name>
<dbReference type="Pfam" id="PF00172">
    <property type="entry name" value="Zn_clus"/>
    <property type="match status" value="1"/>
</dbReference>